<evidence type="ECO:0000313" key="3">
    <source>
        <dbReference type="Proteomes" id="UP000664859"/>
    </source>
</evidence>
<keyword evidence="3" id="KW-1185">Reference proteome</keyword>
<comment type="caution">
    <text evidence="2">The sequence shown here is derived from an EMBL/GenBank/DDBJ whole genome shotgun (WGS) entry which is preliminary data.</text>
</comment>
<proteinExistence type="predicted"/>
<name>A0A836CGA3_9STRA</name>
<feature type="chain" id="PRO_5032699396" description="Secreted protein" evidence="1">
    <location>
        <begin position="17"/>
        <end position="78"/>
    </location>
</feature>
<accession>A0A836CGA3</accession>
<evidence type="ECO:0000256" key="1">
    <source>
        <dbReference type="SAM" id="SignalP"/>
    </source>
</evidence>
<dbReference type="EMBL" id="JAFCMP010000150">
    <property type="protein sequence ID" value="KAG5184797.1"/>
    <property type="molecule type" value="Genomic_DNA"/>
</dbReference>
<keyword evidence="1" id="KW-0732">Signal</keyword>
<dbReference type="AlphaFoldDB" id="A0A836CGA3"/>
<dbReference type="Proteomes" id="UP000664859">
    <property type="component" value="Unassembled WGS sequence"/>
</dbReference>
<reference evidence="2" key="1">
    <citation type="submission" date="2021-02" db="EMBL/GenBank/DDBJ databases">
        <title>First Annotated Genome of the Yellow-green Alga Tribonema minus.</title>
        <authorList>
            <person name="Mahan K.M."/>
        </authorList>
    </citation>
    <scope>NUCLEOTIDE SEQUENCE</scope>
    <source>
        <strain evidence="2">UTEX B ZZ1240</strain>
    </source>
</reference>
<gene>
    <name evidence="2" type="ORF">JKP88DRAFT_354354</name>
</gene>
<feature type="signal peptide" evidence="1">
    <location>
        <begin position="1"/>
        <end position="16"/>
    </location>
</feature>
<evidence type="ECO:0008006" key="4">
    <source>
        <dbReference type="Google" id="ProtNLM"/>
    </source>
</evidence>
<protein>
    <recommendedName>
        <fullName evidence="4">Secreted protein</fullName>
    </recommendedName>
</protein>
<organism evidence="2 3">
    <name type="scientific">Tribonema minus</name>
    <dbReference type="NCBI Taxonomy" id="303371"/>
    <lineage>
        <taxon>Eukaryota</taxon>
        <taxon>Sar</taxon>
        <taxon>Stramenopiles</taxon>
        <taxon>Ochrophyta</taxon>
        <taxon>PX clade</taxon>
        <taxon>Xanthophyceae</taxon>
        <taxon>Tribonematales</taxon>
        <taxon>Tribonemataceae</taxon>
        <taxon>Tribonema</taxon>
    </lineage>
</organism>
<evidence type="ECO:0000313" key="2">
    <source>
        <dbReference type="EMBL" id="KAG5184797.1"/>
    </source>
</evidence>
<sequence>MRGLLLTAALWWRCLQVSERDLWEGMLVCTCMLVRLPLQVAEKSGAMMKVRSPSSPRGAALVLMPITRFLVQLPPWSC</sequence>